<dbReference type="RefSeq" id="WP_390225541.1">
    <property type="nucleotide sequence ID" value="NZ_JBHTAA010000005.1"/>
</dbReference>
<feature type="compositionally biased region" description="Polar residues" evidence="1">
    <location>
        <begin position="54"/>
        <end position="70"/>
    </location>
</feature>
<reference evidence="2 3" key="1">
    <citation type="journal article" date="2019" name="Int. J. Syst. Evol. Microbiol.">
        <title>The Global Catalogue of Microorganisms (GCM) 10K type strain sequencing project: providing services to taxonomists for standard genome sequencing and annotation.</title>
        <authorList>
            <consortium name="The Broad Institute Genomics Platform"/>
            <consortium name="The Broad Institute Genome Sequencing Center for Infectious Disease"/>
            <person name="Wu L."/>
            <person name="Ma J."/>
        </authorList>
    </citation>
    <scope>NUCLEOTIDE SEQUENCE [LARGE SCALE GENOMIC DNA]</scope>
    <source>
        <strain evidence="2 3">DSM 29988</strain>
    </source>
</reference>
<feature type="region of interest" description="Disordered" evidence="1">
    <location>
        <begin position="34"/>
        <end position="71"/>
    </location>
</feature>
<dbReference type="Proteomes" id="UP001596481">
    <property type="component" value="Unassembled WGS sequence"/>
</dbReference>
<dbReference type="EMBL" id="JBHTAA010000005">
    <property type="protein sequence ID" value="MFC7205188.1"/>
    <property type="molecule type" value="Genomic_DNA"/>
</dbReference>
<keyword evidence="3" id="KW-1185">Reference proteome</keyword>
<protein>
    <submittedName>
        <fullName evidence="2">Ornithine cyclodeaminase family protein</fullName>
    </submittedName>
</protein>
<evidence type="ECO:0000313" key="2">
    <source>
        <dbReference type="EMBL" id="MFC7205188.1"/>
    </source>
</evidence>
<dbReference type="AlphaFoldDB" id="A0ABD5ZIT5"/>
<evidence type="ECO:0000256" key="1">
    <source>
        <dbReference type="SAM" id="MobiDB-lite"/>
    </source>
</evidence>
<dbReference type="InterPro" id="IPR003462">
    <property type="entry name" value="ODC_Mu_crystall"/>
</dbReference>
<dbReference type="PIRSF" id="PIRSF001439">
    <property type="entry name" value="CryM"/>
    <property type="match status" value="1"/>
</dbReference>
<comment type="caution">
    <text evidence="2">The sequence shown here is derived from an EMBL/GenBank/DDBJ whole genome shotgun (WGS) entry which is preliminary data.</text>
</comment>
<dbReference type="Gene3D" id="3.30.1780.10">
    <property type="entry name" value="ornithine cyclodeaminase, domain 1"/>
    <property type="match status" value="1"/>
</dbReference>
<dbReference type="SUPFAM" id="SSF51735">
    <property type="entry name" value="NAD(P)-binding Rossmann-fold domains"/>
    <property type="match status" value="1"/>
</dbReference>
<gene>
    <name evidence="2" type="ORF">ACFQJC_16840</name>
</gene>
<dbReference type="Gene3D" id="3.40.50.720">
    <property type="entry name" value="NAD(P)-binding Rossmann-like Domain"/>
    <property type="match status" value="1"/>
</dbReference>
<dbReference type="InterPro" id="IPR023401">
    <property type="entry name" value="ODC_N"/>
</dbReference>
<proteinExistence type="predicted"/>
<organism evidence="2 3">
    <name type="scientific">Haloferax namakaokahaiae</name>
    <dbReference type="NCBI Taxonomy" id="1748331"/>
    <lineage>
        <taxon>Archaea</taxon>
        <taxon>Methanobacteriati</taxon>
        <taxon>Methanobacteriota</taxon>
        <taxon>Stenosarchaea group</taxon>
        <taxon>Halobacteria</taxon>
        <taxon>Halobacteriales</taxon>
        <taxon>Haloferacaceae</taxon>
        <taxon>Haloferax</taxon>
    </lineage>
</organism>
<dbReference type="PANTHER" id="PTHR13812:SF19">
    <property type="entry name" value="KETIMINE REDUCTASE MU-CRYSTALLIN"/>
    <property type="match status" value="1"/>
</dbReference>
<dbReference type="Pfam" id="PF02423">
    <property type="entry name" value="OCD_Mu_crystall"/>
    <property type="match status" value="1"/>
</dbReference>
<dbReference type="InterPro" id="IPR036291">
    <property type="entry name" value="NAD(P)-bd_dom_sf"/>
</dbReference>
<accession>A0ABD5ZIT5</accession>
<name>A0ABD5ZIT5_9EURY</name>
<dbReference type="PANTHER" id="PTHR13812">
    <property type="entry name" value="KETIMINE REDUCTASE MU-CRYSTALLIN"/>
    <property type="match status" value="1"/>
</dbReference>
<evidence type="ECO:0000313" key="3">
    <source>
        <dbReference type="Proteomes" id="UP001596481"/>
    </source>
</evidence>
<sequence>MVRILSVDVIRGLLSLSELFPVVEAAFVKQGRGEVERPPRPHFPVGIDVDSVRNGINESNPASESETDSPLGTALTMPAYIHGRDVYATKLAAVHPGNVAQCLPTVNAQVVLTDATTGLPLSLLDGTTITSARTGCIGGLAAEYLASDPIRLGVFGAGTQARWQTRAIAAACDIESVRVYSPSDSREECAADLRDEGIHAEAVESPEKAVSGSNVVVTATTSDDPVFAGELLESGTLVVAVGAYTAEMQELDARTFERAARVFADVPEEVADIGDIQASGLSESDLVPLSDVFEGDAGREADDEILVVESVGSAVLDAATAQYLYEKAKERNVGEDVGL</sequence>